<feature type="transmembrane region" description="Helical" evidence="1">
    <location>
        <begin position="217"/>
        <end position="240"/>
    </location>
</feature>
<dbReference type="EMBL" id="JAOTPO010000013">
    <property type="protein sequence ID" value="MDE5415147.1"/>
    <property type="molecule type" value="Genomic_DNA"/>
</dbReference>
<keyword evidence="1" id="KW-0812">Transmembrane</keyword>
<reference evidence="2" key="1">
    <citation type="submission" date="2024-05" db="EMBL/GenBank/DDBJ databases">
        <title>Alkalihalobacillus sp. strain MEB203 novel alkaliphilic bacterium from Lonar Lake, India.</title>
        <authorList>
            <person name="Joshi A."/>
            <person name="Thite S."/>
            <person name="Mengade P."/>
        </authorList>
    </citation>
    <scope>NUCLEOTIDE SEQUENCE</scope>
    <source>
        <strain evidence="2">MEB 203</strain>
    </source>
</reference>
<keyword evidence="1" id="KW-0472">Membrane</keyword>
<evidence type="ECO:0000313" key="2">
    <source>
        <dbReference type="EMBL" id="MDE5415147.1"/>
    </source>
</evidence>
<feature type="transmembrane region" description="Helical" evidence="1">
    <location>
        <begin position="246"/>
        <end position="264"/>
    </location>
</feature>
<keyword evidence="3" id="KW-1185">Reference proteome</keyword>
<feature type="transmembrane region" description="Helical" evidence="1">
    <location>
        <begin position="362"/>
        <end position="383"/>
    </location>
</feature>
<sequence length="394" mass="45408">MKLSLQSKLTLQPLTIRKDKKHYIVEEVTSGEFYEMPQVCIDAIEQINRGGSLEQIEIDLKQTYPEETIDMVDFAEQLLELQLIKEVDGVTVEVEKNRSSDSGFTWIPSIVGRFFFNRFSNKWYVVLLAINVLFFIVNPQLFPSYKDIFLFETVMPSLLTWMGVSLVLVLIHELGHILAVRSYDLPAKLGVGHRLFFVVFETDLTPAWKLAPKQRNILYFGGLCFDQLMLFIALSLQLFFDVSHGLIAGILGLIVLDIFIRTIYQCCFYMKTDLYYVFENCTGCYNVMENGRKLLSRWVPWIKSPTATETFAGEEKTVKLYSIFYVTGILLTCSLFIFYFIPQTIYAYSKILPGFLQPVNDPVFWDAVVFVGQSVLILGLLLYSWMKNRVENAV</sequence>
<organism evidence="2 3">
    <name type="scientific">Alkalihalobacterium chitinilyticum</name>
    <dbReference type="NCBI Taxonomy" id="2980103"/>
    <lineage>
        <taxon>Bacteria</taxon>
        <taxon>Bacillati</taxon>
        <taxon>Bacillota</taxon>
        <taxon>Bacilli</taxon>
        <taxon>Bacillales</taxon>
        <taxon>Bacillaceae</taxon>
        <taxon>Alkalihalobacterium</taxon>
    </lineage>
</organism>
<gene>
    <name evidence="2" type="ORF">N7Z68_17440</name>
</gene>
<evidence type="ECO:0000313" key="3">
    <source>
        <dbReference type="Proteomes" id="UP001148125"/>
    </source>
</evidence>
<dbReference type="Proteomes" id="UP001148125">
    <property type="component" value="Unassembled WGS sequence"/>
</dbReference>
<proteinExistence type="predicted"/>
<accession>A0ABT5VI67</accession>
<dbReference type="RefSeq" id="WP_275119751.1">
    <property type="nucleotide sequence ID" value="NZ_JAOTPO010000013.1"/>
</dbReference>
<comment type="caution">
    <text evidence="2">The sequence shown here is derived from an EMBL/GenBank/DDBJ whole genome shotgun (WGS) entry which is preliminary data.</text>
</comment>
<keyword evidence="1" id="KW-1133">Transmembrane helix</keyword>
<name>A0ABT5VI67_9BACI</name>
<feature type="transmembrane region" description="Helical" evidence="1">
    <location>
        <begin position="148"/>
        <end position="171"/>
    </location>
</feature>
<feature type="transmembrane region" description="Helical" evidence="1">
    <location>
        <begin position="323"/>
        <end position="342"/>
    </location>
</feature>
<evidence type="ECO:0000256" key="1">
    <source>
        <dbReference type="SAM" id="Phobius"/>
    </source>
</evidence>
<feature type="transmembrane region" description="Helical" evidence="1">
    <location>
        <begin position="123"/>
        <end position="142"/>
    </location>
</feature>
<protein>
    <submittedName>
        <fullName evidence="2">Peptidase</fullName>
    </submittedName>
</protein>